<keyword evidence="2" id="KW-1185">Reference proteome</keyword>
<name>A0A1K1RTC4_9FLAO</name>
<dbReference type="PANTHER" id="PTHR37953:SF1">
    <property type="entry name" value="UPF0127 PROTEIN MJ1496"/>
    <property type="match status" value="1"/>
</dbReference>
<reference evidence="1 2" key="1">
    <citation type="submission" date="2016-11" db="EMBL/GenBank/DDBJ databases">
        <authorList>
            <person name="Jaros S."/>
            <person name="Januszkiewicz K."/>
            <person name="Wedrychowicz H."/>
        </authorList>
    </citation>
    <scope>NUCLEOTIDE SEQUENCE [LARGE SCALE GENOMIC DNA]</scope>
    <source>
        <strain evidence="1 2">CGMCC 1.12145</strain>
    </source>
</reference>
<proteinExistence type="predicted"/>
<dbReference type="OrthoDB" id="5526466at2"/>
<dbReference type="AlphaFoldDB" id="A0A1K1RTC4"/>
<dbReference type="STRING" id="1150368.SAMN02927921_03954"/>
<dbReference type="InterPro" id="IPR003795">
    <property type="entry name" value="DUF192"/>
</dbReference>
<dbReference type="EMBL" id="FPJE01000034">
    <property type="protein sequence ID" value="SFW75069.1"/>
    <property type="molecule type" value="Genomic_DNA"/>
</dbReference>
<evidence type="ECO:0000313" key="2">
    <source>
        <dbReference type="Proteomes" id="UP000182248"/>
    </source>
</evidence>
<dbReference type="PANTHER" id="PTHR37953">
    <property type="entry name" value="UPF0127 PROTEIN MJ1496"/>
    <property type="match status" value="1"/>
</dbReference>
<protein>
    <recommendedName>
        <fullName evidence="3">DUF192 domain-containing protein</fullName>
    </recommendedName>
</protein>
<dbReference type="RefSeq" id="WP_072319187.1">
    <property type="nucleotide sequence ID" value="NZ_FPJE01000034.1"/>
</dbReference>
<accession>A0A1K1RTC4</accession>
<sequence length="162" mass="18544">MFKAPVFLVLSALFLFLSCKDTGSGNNEVKKAEISFTKEGELQLYKPDNSLVKKLDIEIADDEYKIQTGLMYRTAMKENRGMLFIFENEEPRYFYMKNTNIPLDLIYFDASKKIVSISANAEPLNEESIPSGKPAQYVLEINAGLARKWGLETGDYMIFERK</sequence>
<dbReference type="Pfam" id="PF02643">
    <property type="entry name" value="DUF192"/>
    <property type="match status" value="1"/>
</dbReference>
<organism evidence="1 2">
    <name type="scientific">Sinomicrobium oceani</name>
    <dbReference type="NCBI Taxonomy" id="1150368"/>
    <lineage>
        <taxon>Bacteria</taxon>
        <taxon>Pseudomonadati</taxon>
        <taxon>Bacteroidota</taxon>
        <taxon>Flavobacteriia</taxon>
        <taxon>Flavobacteriales</taxon>
        <taxon>Flavobacteriaceae</taxon>
        <taxon>Sinomicrobium</taxon>
    </lineage>
</organism>
<evidence type="ECO:0000313" key="1">
    <source>
        <dbReference type="EMBL" id="SFW75069.1"/>
    </source>
</evidence>
<gene>
    <name evidence="1" type="ORF">SAMN02927921_03954</name>
</gene>
<dbReference type="PROSITE" id="PS51257">
    <property type="entry name" value="PROKAR_LIPOPROTEIN"/>
    <property type="match status" value="1"/>
</dbReference>
<evidence type="ECO:0008006" key="3">
    <source>
        <dbReference type="Google" id="ProtNLM"/>
    </source>
</evidence>
<dbReference type="Gene3D" id="2.60.120.1140">
    <property type="entry name" value="Protein of unknown function DUF192"/>
    <property type="match status" value="1"/>
</dbReference>
<dbReference type="Proteomes" id="UP000182248">
    <property type="component" value="Unassembled WGS sequence"/>
</dbReference>
<dbReference type="InterPro" id="IPR038695">
    <property type="entry name" value="Saro_0823-like_sf"/>
</dbReference>